<dbReference type="InterPro" id="IPR036812">
    <property type="entry name" value="NAD(P)_OxRdtase_dom_sf"/>
</dbReference>
<evidence type="ECO:0000313" key="5">
    <source>
        <dbReference type="EMBL" id="MDR6226381.1"/>
    </source>
</evidence>
<keyword evidence="6" id="KW-1185">Reference proteome</keyword>
<dbReference type="Pfam" id="PF00248">
    <property type="entry name" value="Aldo_ket_red"/>
    <property type="match status" value="1"/>
</dbReference>
<dbReference type="PANTHER" id="PTHR43827">
    <property type="entry name" value="2,5-DIKETO-D-GLUCONIC ACID REDUCTASE"/>
    <property type="match status" value="1"/>
</dbReference>
<dbReference type="Gene3D" id="3.20.20.100">
    <property type="entry name" value="NADP-dependent oxidoreductase domain"/>
    <property type="match status" value="1"/>
</dbReference>
<dbReference type="InterPro" id="IPR018170">
    <property type="entry name" value="Aldo/ket_reductase_CS"/>
</dbReference>
<dbReference type="Proteomes" id="UP001185012">
    <property type="component" value="Unassembled WGS sequence"/>
</dbReference>
<dbReference type="PIRSF" id="PIRSF000097">
    <property type="entry name" value="AKR"/>
    <property type="match status" value="1"/>
</dbReference>
<comment type="caution">
    <text evidence="5">The sequence shown here is derived from an EMBL/GenBank/DDBJ whole genome shotgun (WGS) entry which is preliminary data.</text>
</comment>
<organism evidence="5 6">
    <name type="scientific">Desmospora profundinema</name>
    <dbReference type="NCBI Taxonomy" id="1571184"/>
    <lineage>
        <taxon>Bacteria</taxon>
        <taxon>Bacillati</taxon>
        <taxon>Bacillota</taxon>
        <taxon>Bacilli</taxon>
        <taxon>Bacillales</taxon>
        <taxon>Thermoactinomycetaceae</taxon>
        <taxon>Desmospora</taxon>
    </lineage>
</organism>
<sequence>MFRSLRERVTLNNRVQMPWVGLGLYKVRPGEEVERVVQQALELGYHHFDTAAAYGNEEGVGRAVRNSGVPREDVFITTKVSNDRQGYGSTLEAFEESLERLGTDYIDLYLIHWPVPGKYVDTWRALERLHDEGRIKAIGVSNFEIHHLRDVMDAGSVTPAVNQIEFHPYLTQGALVSFCKNEGIRPVAWSPLCRGKLLKEPVIQKIAERHGKNEAQVVLRWDLEKGVATIPKTVREERMRNNANLFDFDLSQDEVAQIDALNKNERIGPHPDQIDF</sequence>
<dbReference type="PANTHER" id="PTHR43827:SF3">
    <property type="entry name" value="NADP-DEPENDENT OXIDOREDUCTASE DOMAIN-CONTAINING PROTEIN"/>
    <property type="match status" value="1"/>
</dbReference>
<name>A0ABU1INM2_9BACL</name>
<comment type="similarity">
    <text evidence="1">Belongs to the aldo/keto reductase family.</text>
</comment>
<dbReference type="RefSeq" id="WP_309866192.1">
    <property type="nucleotide sequence ID" value="NZ_JAVDQG010000005.1"/>
</dbReference>
<evidence type="ECO:0000259" key="4">
    <source>
        <dbReference type="Pfam" id="PF00248"/>
    </source>
</evidence>
<feature type="domain" description="NADP-dependent oxidoreductase" evidence="4">
    <location>
        <begin position="30"/>
        <end position="262"/>
    </location>
</feature>
<proteinExistence type="inferred from homology"/>
<evidence type="ECO:0000256" key="3">
    <source>
        <dbReference type="ARBA" id="ARBA00023002"/>
    </source>
</evidence>
<dbReference type="InterPro" id="IPR023210">
    <property type="entry name" value="NADP_OxRdtase_dom"/>
</dbReference>
<protein>
    <submittedName>
        <fullName evidence="5">Diketogulonate reductase-like aldo/keto reductase</fullName>
    </submittedName>
</protein>
<dbReference type="SUPFAM" id="SSF51430">
    <property type="entry name" value="NAD(P)-linked oxidoreductase"/>
    <property type="match status" value="1"/>
</dbReference>
<dbReference type="PRINTS" id="PR00069">
    <property type="entry name" value="ALDKETRDTASE"/>
</dbReference>
<evidence type="ECO:0000313" key="6">
    <source>
        <dbReference type="Proteomes" id="UP001185012"/>
    </source>
</evidence>
<keyword evidence="2" id="KW-0521">NADP</keyword>
<reference evidence="5 6" key="1">
    <citation type="submission" date="2023-07" db="EMBL/GenBank/DDBJ databases">
        <title>Genomic Encyclopedia of Type Strains, Phase IV (KMG-IV): sequencing the most valuable type-strain genomes for metagenomic binning, comparative biology and taxonomic classification.</title>
        <authorList>
            <person name="Goeker M."/>
        </authorList>
    </citation>
    <scope>NUCLEOTIDE SEQUENCE [LARGE SCALE GENOMIC DNA]</scope>
    <source>
        <strain evidence="5 6">DSM 45903</strain>
    </source>
</reference>
<dbReference type="InterPro" id="IPR020471">
    <property type="entry name" value="AKR"/>
</dbReference>
<evidence type="ECO:0000256" key="1">
    <source>
        <dbReference type="ARBA" id="ARBA00007905"/>
    </source>
</evidence>
<evidence type="ECO:0000256" key="2">
    <source>
        <dbReference type="ARBA" id="ARBA00022857"/>
    </source>
</evidence>
<keyword evidence="3" id="KW-0560">Oxidoreductase</keyword>
<gene>
    <name evidence="5" type="ORF">JOE21_002388</name>
</gene>
<dbReference type="EMBL" id="JAVDQG010000005">
    <property type="protein sequence ID" value="MDR6226381.1"/>
    <property type="molecule type" value="Genomic_DNA"/>
</dbReference>
<accession>A0ABU1INM2</accession>
<dbReference type="PROSITE" id="PS00062">
    <property type="entry name" value="ALDOKETO_REDUCTASE_2"/>
    <property type="match status" value="1"/>
</dbReference>